<protein>
    <submittedName>
        <fullName evidence="3">BAT2_N domain-containing protein</fullName>
    </submittedName>
</protein>
<feature type="compositionally biased region" description="Polar residues" evidence="1">
    <location>
        <begin position="351"/>
        <end position="364"/>
    </location>
</feature>
<feature type="compositionally biased region" description="Polar residues" evidence="1">
    <location>
        <begin position="1013"/>
        <end position="1023"/>
    </location>
</feature>
<evidence type="ECO:0000313" key="3">
    <source>
        <dbReference type="WBParaSite" id="PTRK_0001108600.1"/>
    </source>
</evidence>
<feature type="region of interest" description="Disordered" evidence="1">
    <location>
        <begin position="130"/>
        <end position="150"/>
    </location>
</feature>
<feature type="compositionally biased region" description="Low complexity" evidence="1">
    <location>
        <begin position="917"/>
        <end position="936"/>
    </location>
</feature>
<feature type="compositionally biased region" description="Low complexity" evidence="1">
    <location>
        <begin position="1104"/>
        <end position="1148"/>
    </location>
</feature>
<feature type="region of interest" description="Disordered" evidence="1">
    <location>
        <begin position="1"/>
        <end position="38"/>
    </location>
</feature>
<dbReference type="STRING" id="131310.A0A0N4ZRF0"/>
<feature type="compositionally biased region" description="Polar residues" evidence="1">
    <location>
        <begin position="1032"/>
        <end position="1059"/>
    </location>
</feature>
<feature type="region of interest" description="Disordered" evidence="1">
    <location>
        <begin position="63"/>
        <end position="88"/>
    </location>
</feature>
<dbReference type="WBParaSite" id="PTRK_0001108600.1">
    <property type="protein sequence ID" value="PTRK_0001108600.1"/>
    <property type="gene ID" value="PTRK_0001108600"/>
</dbReference>
<feature type="region of interest" description="Disordered" evidence="1">
    <location>
        <begin position="1013"/>
        <end position="1059"/>
    </location>
</feature>
<organism evidence="2 3">
    <name type="scientific">Parastrongyloides trichosuri</name>
    <name type="common">Possum-specific nematode worm</name>
    <dbReference type="NCBI Taxonomy" id="131310"/>
    <lineage>
        <taxon>Eukaryota</taxon>
        <taxon>Metazoa</taxon>
        <taxon>Ecdysozoa</taxon>
        <taxon>Nematoda</taxon>
        <taxon>Chromadorea</taxon>
        <taxon>Rhabditida</taxon>
        <taxon>Tylenchina</taxon>
        <taxon>Panagrolaimomorpha</taxon>
        <taxon>Strongyloidoidea</taxon>
        <taxon>Strongyloididae</taxon>
        <taxon>Parastrongyloides</taxon>
    </lineage>
</organism>
<feature type="compositionally biased region" description="Polar residues" evidence="1">
    <location>
        <begin position="903"/>
        <end position="916"/>
    </location>
</feature>
<feature type="compositionally biased region" description="Polar residues" evidence="1">
    <location>
        <begin position="18"/>
        <end position="38"/>
    </location>
</feature>
<feature type="region of interest" description="Disordered" evidence="1">
    <location>
        <begin position="903"/>
        <end position="953"/>
    </location>
</feature>
<feature type="compositionally biased region" description="Polar residues" evidence="1">
    <location>
        <begin position="1072"/>
        <end position="1103"/>
    </location>
</feature>
<feature type="region of interest" description="Disordered" evidence="1">
    <location>
        <begin position="1072"/>
        <end position="1148"/>
    </location>
</feature>
<sequence length="1148" mass="129286">MSYSSKSSSGAKPHKGINLTQVYPGKNNTTSKITGNTKLGSLQTTSKVNGCIRRLPNIATLPSLKSESSGSELTPVISSGNNGWNKQQTTNNKINSGIPALKNLNDSASFDKNTAVNKSSDLRPRWAKVTSTTSNDSGIQINGHQENIDNNSGSITNAPLKEFPSLADSVGKQKGNADDTSSLFPEAPPPSTAIGGYIRAKPVSYKNERKLPDRYCATTKPYSKNEKFDLNKKLAEVRVEEERRKKEEIKNCIFSDDQKGDEKENSEMIVEETNNSRNDVFGFDNSKGCSYSSKLSTSEDSKSQNGYESYGYTSKTHNVNSNESEQDYQFKNNVQNVKNENEYYNQERNNGCRSRTNSSTSGTLSVKGHQTVRIAKRGEDFGKCQRNIEEEEDVRLEPISSVVESYDFENKKNMKRTISKNEKNSPKMLQNISDIEKNVECNKGPVKPAVVPSVNVWAKRAEEREQAEKERLKQLDLINAAECDNRQNDNKMHSLKSYNDDGNMTLRQNWKNKESNKKNINDMNYHYNKRYNKEEGYVHSTKRLDNKKDLDEKDFDNFKRHGNSGIVNDKSSRNFNKTNSRGAFSNKGKGSKQYNSKRNFDGNENIDIESDSSEIVNYGKLNKDGVKATYYKRDENTGNTKNKKQGKGWNQKHDVTNEYNKKNNDIKEVEQESIESDATKKEDVTGNVINNDDTQKDLNNIDKRDMSEQDIENLKTAVDNITDGDSSLIPTTWSNGDNFDENITIKNSLEDCLNDQLNCSSGSNRINYDPTNNSFGVDSMNDIFDFPDNSATGFEPSFPNISKNNISKSNVRNQAHDNGRMPIQSSNLQQTAVAPTTIPSQQQDSINIHPSQGGIDVFGYGHMNMLMTNDPFGRQFQTQYTNYNTNTYSQGNNMYYDPRQNNQWNSAATGTNTYNIGNNDSINNRTSNNNRNNVGNQQHSSNYSQQIGNRQQRNNNTQHQQYHFMPTFPSYTGHEYFRNQPAPPNVTMNYSIPPTEINSSAHPYGTMMPPMLGSQNYQPSQYQFAPPIRGPQQLQNNSPYNNQRSSHGRQNSGLDDITNWNMLLSSPNMIPSAQIMQGNRGNGQNSHYSSGQQNMVGTRQNFPNNSQSQSSSNQRNNSMNNRGNSENNSSNRWNSTSNSTNNGNKQTH</sequence>
<proteinExistence type="predicted"/>
<feature type="compositionally biased region" description="Polar residues" evidence="1">
    <location>
        <begin position="573"/>
        <end position="583"/>
    </location>
</feature>
<feature type="region of interest" description="Disordered" evidence="1">
    <location>
        <begin position="290"/>
        <end position="312"/>
    </location>
</feature>
<feature type="region of interest" description="Disordered" evidence="1">
    <location>
        <begin position="168"/>
        <end position="195"/>
    </location>
</feature>
<feature type="region of interest" description="Disordered" evidence="1">
    <location>
        <begin position="632"/>
        <end position="699"/>
    </location>
</feature>
<accession>A0A0N4ZRF0</accession>
<keyword evidence="2" id="KW-1185">Reference proteome</keyword>
<evidence type="ECO:0000256" key="1">
    <source>
        <dbReference type="SAM" id="MobiDB-lite"/>
    </source>
</evidence>
<evidence type="ECO:0000313" key="2">
    <source>
        <dbReference type="Proteomes" id="UP000038045"/>
    </source>
</evidence>
<dbReference type="AlphaFoldDB" id="A0A0N4ZRF0"/>
<feature type="region of interest" description="Disordered" evidence="1">
    <location>
        <begin position="561"/>
        <end position="605"/>
    </location>
</feature>
<name>A0A0N4ZRF0_PARTI</name>
<reference evidence="3" key="1">
    <citation type="submission" date="2017-02" db="UniProtKB">
        <authorList>
            <consortium name="WormBaseParasite"/>
        </authorList>
    </citation>
    <scope>IDENTIFICATION</scope>
</reference>
<dbReference type="Proteomes" id="UP000038045">
    <property type="component" value="Unplaced"/>
</dbReference>
<feature type="region of interest" description="Disordered" evidence="1">
    <location>
        <begin position="348"/>
        <end position="368"/>
    </location>
</feature>
<feature type="compositionally biased region" description="Basic and acidic residues" evidence="1">
    <location>
        <begin position="651"/>
        <end position="670"/>
    </location>
</feature>